<proteinExistence type="predicted"/>
<dbReference type="Proteomes" id="UP000015354">
    <property type="component" value="Unassembled WGS sequence"/>
</dbReference>
<feature type="region of interest" description="Disordered" evidence="1">
    <location>
        <begin position="79"/>
        <end position="127"/>
    </location>
</feature>
<feature type="compositionally biased region" description="Basic residues" evidence="1">
    <location>
        <begin position="301"/>
        <end position="314"/>
    </location>
</feature>
<dbReference type="AlphaFoldDB" id="S9TMT7"/>
<keyword evidence="3" id="KW-1185">Reference proteome</keyword>
<evidence type="ECO:0000313" key="2">
    <source>
        <dbReference type="EMBL" id="EPY17668.1"/>
    </source>
</evidence>
<gene>
    <name evidence="2" type="ORF">STCU_10476</name>
</gene>
<evidence type="ECO:0000313" key="3">
    <source>
        <dbReference type="Proteomes" id="UP000015354"/>
    </source>
</evidence>
<feature type="compositionally biased region" description="Polar residues" evidence="1">
    <location>
        <begin position="321"/>
        <end position="338"/>
    </location>
</feature>
<organism evidence="2 3">
    <name type="scientific">Strigomonas culicis</name>
    <dbReference type="NCBI Taxonomy" id="28005"/>
    <lineage>
        <taxon>Eukaryota</taxon>
        <taxon>Discoba</taxon>
        <taxon>Euglenozoa</taxon>
        <taxon>Kinetoplastea</taxon>
        <taxon>Metakinetoplastina</taxon>
        <taxon>Trypanosomatida</taxon>
        <taxon>Trypanosomatidae</taxon>
        <taxon>Strigomonadinae</taxon>
        <taxon>Strigomonas</taxon>
    </lineage>
</organism>
<accession>S9TMT7</accession>
<name>S9TMT7_9TRYP</name>
<feature type="region of interest" description="Disordered" evidence="1">
    <location>
        <begin position="379"/>
        <end position="457"/>
    </location>
</feature>
<evidence type="ECO:0000256" key="1">
    <source>
        <dbReference type="SAM" id="MobiDB-lite"/>
    </source>
</evidence>
<protein>
    <submittedName>
        <fullName evidence="2">Uncharacterized protein</fullName>
    </submittedName>
</protein>
<comment type="caution">
    <text evidence="2">The sequence shown here is derived from an EMBL/GenBank/DDBJ whole genome shotgun (WGS) entry which is preliminary data.</text>
</comment>
<feature type="region of interest" description="Disordered" evidence="1">
    <location>
        <begin position="222"/>
        <end position="253"/>
    </location>
</feature>
<sequence>MSSPSITPLYSKNRNLSGSYTNHPYATANTLFVNTAGNVSVGGVGAVVACGGSGSPDRARPSPKLQSRMVYTWDPYSSLREDGEESDSLTATPSAHVRAVPSLEHSLTRIGQSPRSDGRQYYLDFSPPLPTGAPHALNSIPDLALPAATPTEAPLPPEEDGAEALDALAQEPSVFLGRMLPPPPRAETLLQLLPADTVAALCRRWAAHLAALRRGTTPTYLHEPPCRRRTSKRGEQPGRPFSELPPCPPLPAGAALADWQGEVDAWWRQQHPKAAVDPAAPVPCIVAAVQAAVDGTVVRPPPRHWAKRSPHTHRAGPPASRGNTHQNSPIVSPNSNGAERQLNHSHGYRPAVATLVDTTALQQSCNSCTFNYPNTGVTRSPHHHARSSHHNDPYWAPHMLPPEGDAAPRNTSFSNSNNNSNGERKKTVVSNFYATEGQHRQSNDYSYHAYNNMPNSS</sequence>
<feature type="compositionally biased region" description="Low complexity" evidence="1">
    <location>
        <begin position="410"/>
        <end position="421"/>
    </location>
</feature>
<dbReference type="EMBL" id="ATMH01010363">
    <property type="protein sequence ID" value="EPY17668.1"/>
    <property type="molecule type" value="Genomic_DNA"/>
</dbReference>
<feature type="region of interest" description="Disordered" evidence="1">
    <location>
        <begin position="298"/>
        <end position="342"/>
    </location>
</feature>
<reference evidence="2 3" key="1">
    <citation type="journal article" date="2013" name="PLoS ONE">
        <title>Predicting the Proteins of Angomonas deanei, Strigomonas culicis and Their Respective Endosymbionts Reveals New Aspects of the Trypanosomatidae Family.</title>
        <authorList>
            <person name="Motta M.C."/>
            <person name="Martins A.C."/>
            <person name="de Souza S.S."/>
            <person name="Catta-Preta C.M."/>
            <person name="Silva R."/>
            <person name="Klein C.C."/>
            <person name="de Almeida L.G."/>
            <person name="de Lima Cunha O."/>
            <person name="Ciapina L.P."/>
            <person name="Brocchi M."/>
            <person name="Colabardini A.C."/>
            <person name="de Araujo Lima B."/>
            <person name="Machado C.R."/>
            <person name="de Almeida Soares C.M."/>
            <person name="Probst C.M."/>
            <person name="de Menezes C.B."/>
            <person name="Thompson C.E."/>
            <person name="Bartholomeu D.C."/>
            <person name="Gradia D.F."/>
            <person name="Pavoni D.P."/>
            <person name="Grisard E.C."/>
            <person name="Fantinatti-Garboggini F."/>
            <person name="Marchini F.K."/>
            <person name="Rodrigues-Luiz G.F."/>
            <person name="Wagner G."/>
            <person name="Goldman G.H."/>
            <person name="Fietto J.L."/>
            <person name="Elias M.C."/>
            <person name="Goldman M.H."/>
            <person name="Sagot M.F."/>
            <person name="Pereira M."/>
            <person name="Stoco P.H."/>
            <person name="de Mendonca-Neto R.P."/>
            <person name="Teixeira S.M."/>
            <person name="Maciel T.E."/>
            <person name="de Oliveira Mendes T.A."/>
            <person name="Urmenyi T.P."/>
            <person name="de Souza W."/>
            <person name="Schenkman S."/>
            <person name="de Vasconcelos A.T."/>
        </authorList>
    </citation>
    <scope>NUCLEOTIDE SEQUENCE [LARGE SCALE GENOMIC DNA]</scope>
</reference>